<dbReference type="SMART" id="SM00406">
    <property type="entry name" value="IGv"/>
    <property type="match status" value="1"/>
</dbReference>
<dbReference type="SMART" id="SM00409">
    <property type="entry name" value="IG"/>
    <property type="match status" value="1"/>
</dbReference>
<dbReference type="Ensembl" id="ENSLCAT00010028228.1">
    <property type="protein sequence ID" value="ENSLCAP00010027627.1"/>
    <property type="gene ID" value="ENSLCAG00010012985.1"/>
</dbReference>
<feature type="domain" description="Ig-like" evidence="4">
    <location>
        <begin position="21"/>
        <end position="100"/>
    </location>
</feature>
<organism evidence="5 6">
    <name type="scientific">Lates calcarifer</name>
    <name type="common">Barramundi</name>
    <name type="synonym">Holocentrus calcarifer</name>
    <dbReference type="NCBI Taxonomy" id="8187"/>
    <lineage>
        <taxon>Eukaryota</taxon>
        <taxon>Metazoa</taxon>
        <taxon>Chordata</taxon>
        <taxon>Craniata</taxon>
        <taxon>Vertebrata</taxon>
        <taxon>Euteleostomi</taxon>
        <taxon>Actinopterygii</taxon>
        <taxon>Neopterygii</taxon>
        <taxon>Teleostei</taxon>
        <taxon>Neoteleostei</taxon>
        <taxon>Acanthomorphata</taxon>
        <taxon>Carangaria</taxon>
        <taxon>Carangaria incertae sedis</taxon>
        <taxon>Centropomidae</taxon>
        <taxon>Lates</taxon>
    </lineage>
</organism>
<dbReference type="AlphaFoldDB" id="A0A4W6BMH7"/>
<proteinExistence type="predicted"/>
<comment type="subcellular location">
    <subcellularLocation>
        <location evidence="1">Membrane</location>
    </subcellularLocation>
</comment>
<dbReference type="InterPro" id="IPR013783">
    <property type="entry name" value="Ig-like_fold"/>
</dbReference>
<dbReference type="Proteomes" id="UP000314980">
    <property type="component" value="Unassembled WGS sequence"/>
</dbReference>
<dbReference type="InterPro" id="IPR003599">
    <property type="entry name" value="Ig_sub"/>
</dbReference>
<evidence type="ECO:0000259" key="4">
    <source>
        <dbReference type="PROSITE" id="PS50835"/>
    </source>
</evidence>
<protein>
    <recommendedName>
        <fullName evidence="4">Ig-like domain-containing protein</fullName>
    </recommendedName>
</protein>
<keyword evidence="6" id="KW-1185">Reference proteome</keyword>
<dbReference type="InterPro" id="IPR013106">
    <property type="entry name" value="Ig_V-set"/>
</dbReference>
<dbReference type="PANTHER" id="PTHR24100:SF151">
    <property type="entry name" value="ICOS LIGAND"/>
    <property type="match status" value="1"/>
</dbReference>
<evidence type="ECO:0000256" key="3">
    <source>
        <dbReference type="ARBA" id="ARBA00023319"/>
    </source>
</evidence>
<accession>A0A4W6BMH7</accession>
<dbReference type="Ensembl" id="ENSLCAT00010002256.1">
    <property type="protein sequence ID" value="ENSLCAP00010002174.1"/>
    <property type="gene ID" value="ENSLCAG00010001240.1"/>
</dbReference>
<dbReference type="Pfam" id="PF07686">
    <property type="entry name" value="V-set"/>
    <property type="match status" value="1"/>
</dbReference>
<reference evidence="6" key="1">
    <citation type="submission" date="2015-09" db="EMBL/GenBank/DDBJ databases">
        <authorList>
            <person name="Sai Rama Sridatta P."/>
        </authorList>
    </citation>
    <scope>NUCLEOTIDE SEQUENCE [LARGE SCALE GENOMIC DNA]</scope>
</reference>
<dbReference type="Gene3D" id="2.60.40.10">
    <property type="entry name" value="Immunoglobulins"/>
    <property type="match status" value="1"/>
</dbReference>
<evidence type="ECO:0000313" key="6">
    <source>
        <dbReference type="Proteomes" id="UP000314980"/>
    </source>
</evidence>
<dbReference type="GO" id="GO:0050852">
    <property type="term" value="P:T cell receptor signaling pathway"/>
    <property type="evidence" value="ECO:0007669"/>
    <property type="project" value="TreeGrafter"/>
</dbReference>
<dbReference type="PROSITE" id="PS50835">
    <property type="entry name" value="IG_LIKE"/>
    <property type="match status" value="1"/>
</dbReference>
<dbReference type="GeneTree" id="ENSGT00940000177558"/>
<keyword evidence="3" id="KW-0393">Immunoglobulin domain</keyword>
<evidence type="ECO:0000313" key="5">
    <source>
        <dbReference type="Ensembl" id="ENSLCAP00010002174.1"/>
    </source>
</evidence>
<dbReference type="GO" id="GO:0009897">
    <property type="term" value="C:external side of plasma membrane"/>
    <property type="evidence" value="ECO:0007669"/>
    <property type="project" value="TreeGrafter"/>
</dbReference>
<keyword evidence="2" id="KW-0472">Membrane</keyword>
<evidence type="ECO:0000256" key="1">
    <source>
        <dbReference type="ARBA" id="ARBA00004370"/>
    </source>
</evidence>
<sequence>MTHTLINTCFYLPETKIIVLEGRNATLPCSLSSRESIGLRRIEWMKDGQQEVLVYDSSRLSGQDPQFKDRVSYSEDGLRNGNASITIRDTKVADSGIYTCKFPGRQEICVMSPLCVI</sequence>
<dbReference type="STRING" id="8187.ENSLCAP00010002174"/>
<reference evidence="5" key="2">
    <citation type="submission" date="2025-05" db="UniProtKB">
        <authorList>
            <consortium name="Ensembl"/>
        </authorList>
    </citation>
    <scope>IDENTIFICATION</scope>
</reference>
<dbReference type="GO" id="GO:0005102">
    <property type="term" value="F:signaling receptor binding"/>
    <property type="evidence" value="ECO:0007669"/>
    <property type="project" value="TreeGrafter"/>
</dbReference>
<dbReference type="InterPro" id="IPR007110">
    <property type="entry name" value="Ig-like_dom"/>
</dbReference>
<dbReference type="GO" id="GO:0001817">
    <property type="term" value="P:regulation of cytokine production"/>
    <property type="evidence" value="ECO:0007669"/>
    <property type="project" value="TreeGrafter"/>
</dbReference>
<dbReference type="SUPFAM" id="SSF48726">
    <property type="entry name" value="Immunoglobulin"/>
    <property type="match status" value="1"/>
</dbReference>
<dbReference type="PANTHER" id="PTHR24100">
    <property type="entry name" value="BUTYROPHILIN"/>
    <property type="match status" value="1"/>
</dbReference>
<evidence type="ECO:0000256" key="2">
    <source>
        <dbReference type="ARBA" id="ARBA00023136"/>
    </source>
</evidence>
<name>A0A4W6BMH7_LATCA</name>
<dbReference type="InterPro" id="IPR036179">
    <property type="entry name" value="Ig-like_dom_sf"/>
</dbReference>
<dbReference type="InterPro" id="IPR050504">
    <property type="entry name" value="IgSF_BTN/MOG"/>
</dbReference>